<evidence type="ECO:0000256" key="1">
    <source>
        <dbReference type="SAM" id="Coils"/>
    </source>
</evidence>
<keyword evidence="4" id="KW-1185">Reference proteome</keyword>
<evidence type="ECO:0000313" key="4">
    <source>
        <dbReference type="Proteomes" id="UP000516412"/>
    </source>
</evidence>
<dbReference type="KEGG" id="nmus:H7A79_2119"/>
<organism evidence="3 4">
    <name type="scientific">Neisseria musculi</name>
    <dbReference type="NCBI Taxonomy" id="1815583"/>
    <lineage>
        <taxon>Bacteria</taxon>
        <taxon>Pseudomonadati</taxon>
        <taxon>Pseudomonadota</taxon>
        <taxon>Betaproteobacteria</taxon>
        <taxon>Neisseriales</taxon>
        <taxon>Neisseriaceae</taxon>
        <taxon>Neisseria</taxon>
    </lineage>
</organism>
<evidence type="ECO:0000313" key="3">
    <source>
        <dbReference type="EMBL" id="QNT59533.1"/>
    </source>
</evidence>
<keyword evidence="1" id="KW-0175">Coiled coil</keyword>
<proteinExistence type="predicted"/>
<accession>A0A7H1MD18</accession>
<protein>
    <recommendedName>
        <fullName evidence="5">Periplasmic protein</fullName>
    </recommendedName>
</protein>
<dbReference type="Proteomes" id="UP000516412">
    <property type="component" value="Chromosome"/>
</dbReference>
<reference evidence="3" key="1">
    <citation type="submission" date="2024-06" db="EMBL/GenBank/DDBJ databases">
        <title>Complete Genome Sequence of mouse commensal type strain Neisseria musculi.</title>
        <authorList>
            <person name="Thapa E."/>
            <person name="Aluvathingal J."/>
            <person name="Nadendla S."/>
            <person name="Mehta A."/>
            <person name="Tettelin H."/>
            <person name="Weyand N.J."/>
        </authorList>
    </citation>
    <scope>NUCLEOTIDE SEQUENCE</scope>
    <source>
        <strain evidence="3">NW831</strain>
    </source>
</reference>
<evidence type="ECO:0000256" key="2">
    <source>
        <dbReference type="SAM" id="SignalP"/>
    </source>
</evidence>
<dbReference type="Gene3D" id="6.10.250.790">
    <property type="match status" value="1"/>
</dbReference>
<feature type="chain" id="PRO_5028862908" description="Periplasmic protein" evidence="2">
    <location>
        <begin position="18"/>
        <end position="108"/>
    </location>
</feature>
<sequence length="108" mass="11602">MKKAALAVLLLAPPALADTVADELFSARAAYQAALKVQNGSSRRIASLQSDIASAQRRIKQAQADIEKMQGELQEETAKKAQADTTLQAAGQRLDAAWQASRDARKQP</sequence>
<dbReference type="EMBL" id="CP060414">
    <property type="protein sequence ID" value="QNT59533.1"/>
    <property type="molecule type" value="Genomic_DNA"/>
</dbReference>
<evidence type="ECO:0008006" key="5">
    <source>
        <dbReference type="Google" id="ProtNLM"/>
    </source>
</evidence>
<feature type="coiled-coil region" evidence="1">
    <location>
        <begin position="45"/>
        <end position="86"/>
    </location>
</feature>
<dbReference type="AlphaFoldDB" id="A0A7H1MD18"/>
<keyword evidence="2" id="KW-0732">Signal</keyword>
<dbReference type="InterPro" id="IPR053712">
    <property type="entry name" value="Bac_CellDiv_Activator"/>
</dbReference>
<gene>
    <name evidence="3" type="ORF">H7A79_2119</name>
</gene>
<feature type="signal peptide" evidence="2">
    <location>
        <begin position="1"/>
        <end position="17"/>
    </location>
</feature>
<name>A0A7H1MD18_9NEIS</name>
<dbReference type="RefSeq" id="WP_187000316.1">
    <property type="nucleotide sequence ID" value="NZ_CP060414.2"/>
</dbReference>